<organism evidence="2 3">
    <name type="scientific">Rubripirellula amarantea</name>
    <dbReference type="NCBI Taxonomy" id="2527999"/>
    <lineage>
        <taxon>Bacteria</taxon>
        <taxon>Pseudomonadati</taxon>
        <taxon>Planctomycetota</taxon>
        <taxon>Planctomycetia</taxon>
        <taxon>Pirellulales</taxon>
        <taxon>Pirellulaceae</taxon>
        <taxon>Rubripirellula</taxon>
    </lineage>
</organism>
<dbReference type="AlphaFoldDB" id="A0A5C5WIN4"/>
<proteinExistence type="predicted"/>
<accession>A0A5C5WIN4</accession>
<dbReference type="EMBL" id="SJPI01000002">
    <property type="protein sequence ID" value="TWT50598.1"/>
    <property type="molecule type" value="Genomic_DNA"/>
</dbReference>
<feature type="region of interest" description="Disordered" evidence="1">
    <location>
        <begin position="237"/>
        <end position="256"/>
    </location>
</feature>
<evidence type="ECO:0000313" key="3">
    <source>
        <dbReference type="Proteomes" id="UP000316598"/>
    </source>
</evidence>
<reference evidence="2 3" key="1">
    <citation type="submission" date="2019-02" db="EMBL/GenBank/DDBJ databases">
        <title>Deep-cultivation of Planctomycetes and their phenomic and genomic characterization uncovers novel biology.</title>
        <authorList>
            <person name="Wiegand S."/>
            <person name="Jogler M."/>
            <person name="Boedeker C."/>
            <person name="Pinto D."/>
            <person name="Vollmers J."/>
            <person name="Rivas-Marin E."/>
            <person name="Kohn T."/>
            <person name="Peeters S.H."/>
            <person name="Heuer A."/>
            <person name="Rast P."/>
            <person name="Oberbeckmann S."/>
            <person name="Bunk B."/>
            <person name="Jeske O."/>
            <person name="Meyerdierks A."/>
            <person name="Storesund J.E."/>
            <person name="Kallscheuer N."/>
            <person name="Luecker S."/>
            <person name="Lage O.M."/>
            <person name="Pohl T."/>
            <person name="Merkel B.J."/>
            <person name="Hornburger P."/>
            <person name="Mueller R.-W."/>
            <person name="Bruemmer F."/>
            <person name="Labrenz M."/>
            <person name="Spormann A.M."/>
            <person name="Op Den Camp H."/>
            <person name="Overmann J."/>
            <person name="Amann R."/>
            <person name="Jetten M.S.M."/>
            <person name="Mascher T."/>
            <person name="Medema M.H."/>
            <person name="Devos D.P."/>
            <person name="Kaster A.-K."/>
            <person name="Ovreas L."/>
            <person name="Rohde M."/>
            <person name="Galperin M.Y."/>
            <person name="Jogler C."/>
        </authorList>
    </citation>
    <scope>NUCLEOTIDE SEQUENCE [LARGE SCALE GENOMIC DNA]</scope>
    <source>
        <strain evidence="2 3">Pla22</strain>
    </source>
</reference>
<evidence type="ECO:0000256" key="1">
    <source>
        <dbReference type="SAM" id="MobiDB-lite"/>
    </source>
</evidence>
<keyword evidence="3" id="KW-1185">Reference proteome</keyword>
<sequence length="940" mass="103371">MRKEIKRKLLVWPLIASASITAISFIQIHTPRIGAFAGTSGLSAWLAQRRSDLLGDQPLVNAWAANKTCSHDDTFIGADHRILAPIRNENYELAGMVNAPLASNTLTQVNDESASTIDRLLINLLGQEWAGGVIGETTFGSPMRQHAGFLDLTGSHSDNVGAGKVSVNSNAIGTRALAHLRRREPTLVVEPATLASLNTEIPEGVIELLPQNVRNQKSVLETTTPRRSMLPKSVQVLAKPAPSETPTATSPAGWPQTPRLMEQIDTLRQTVQYTAGDDVSAIARWTDRIVTSVESLQLLTRLGDPAAAELIEQLETYALDGLRSAELVKDRDTQMNMLRVAHALNRRVSVWKPISELNQASDSNRHGIVWKSSEASPSSVHAAIAAVRRDVAASEDRQTWADYLLLEDLDRAALNATMDRSVVAQRVLSRLDWHALDSDQLLWLSRPSVQRLADAIRPWTAQAIDYAELLRQIERQESDAIDLAAIDIAGSVQTLRFADRDHARNVAGSLNTHYRNANVRLAMSEAMLNRLLPSVEPKTVPVRTQVLGSQVRGISQIKSDLQVSLNPTAQHWSLNLQTLGNVSSLTTGKSGPVAIRTSGSSDFVANAPILVTREGVTLGNVAVDVRGRTKLRGIRSQYDGWPLVGALVRSYANNKFDSMKPASSRIVSNQIRSQVASEVDTKLDEQVDIASEKLSKMVLGPLGRMKLDPQVIDMQTTEQRLVARYRLAGDWQLAAFTPRPRAPRTSLMSVQAHQSAINNTLEQLVPREEPMSISDVAVHAADMFGQSIEIPADVPDDVVIQFARTRPITVEVEDGKMWITLRVTKLKRGESLRLTNFIVRALYRPEANGLQASLVRDGHLRISGPNMSMRERLPVRAIFNKVLSADRPLPLTLPALVQHPSMEGLAISQMELRDGWIAIAVSEHNEPKVAWNTVRDVSTK</sequence>
<dbReference type="OrthoDB" id="245674at2"/>
<evidence type="ECO:0000313" key="2">
    <source>
        <dbReference type="EMBL" id="TWT50598.1"/>
    </source>
</evidence>
<comment type="caution">
    <text evidence="2">The sequence shown here is derived from an EMBL/GenBank/DDBJ whole genome shotgun (WGS) entry which is preliminary data.</text>
</comment>
<gene>
    <name evidence="2" type="ORF">Pla22_33410</name>
</gene>
<feature type="compositionally biased region" description="Low complexity" evidence="1">
    <location>
        <begin position="238"/>
        <end position="252"/>
    </location>
</feature>
<protein>
    <submittedName>
        <fullName evidence="2">Uncharacterized protein</fullName>
    </submittedName>
</protein>
<dbReference type="RefSeq" id="WP_146515804.1">
    <property type="nucleotide sequence ID" value="NZ_SJPI01000002.1"/>
</dbReference>
<dbReference type="Proteomes" id="UP000316598">
    <property type="component" value="Unassembled WGS sequence"/>
</dbReference>
<name>A0A5C5WIN4_9BACT</name>